<accession>A0ABQ3I2D9</accession>
<dbReference type="Proteomes" id="UP000620550">
    <property type="component" value="Unassembled WGS sequence"/>
</dbReference>
<reference evidence="2" key="1">
    <citation type="journal article" date="2019" name="Int. J. Syst. Evol. Microbiol.">
        <title>The Global Catalogue of Microorganisms (GCM) 10K type strain sequencing project: providing services to taxonomists for standard genome sequencing and annotation.</title>
        <authorList>
            <consortium name="The Broad Institute Genomics Platform"/>
            <consortium name="The Broad Institute Genome Sequencing Center for Infectious Disease"/>
            <person name="Wu L."/>
            <person name="Ma J."/>
        </authorList>
    </citation>
    <scope>NUCLEOTIDE SEQUENCE [LARGE SCALE GENOMIC DNA]</scope>
    <source>
        <strain evidence="2">CGMCC 1.12966</strain>
    </source>
</reference>
<evidence type="ECO:0000313" key="2">
    <source>
        <dbReference type="Proteomes" id="UP000620550"/>
    </source>
</evidence>
<dbReference type="EMBL" id="BNAF01000011">
    <property type="protein sequence ID" value="GHE43555.1"/>
    <property type="molecule type" value="Genomic_DNA"/>
</dbReference>
<dbReference type="RefSeq" id="WP_189627378.1">
    <property type="nucleotide sequence ID" value="NZ_BNAF01000011.1"/>
</dbReference>
<name>A0ABQ3I2D9_9SPHI</name>
<proteinExistence type="predicted"/>
<sequence length="340" mass="40852">MESRKRKVLLLALRDWNLFDLIVSNLEMSGYDVTLVLNQGYKFSYKNLGQRLKNLYRKVFFNDRSYKLELRKKFDKSRQLSFINQQDAFDFCLVIRADLFDSEVLNAAKQRSVQFASYHYDGIATNKKVLDVVHLFDRFYVFDVEDTVRFPDYNLQLANNFYFDHINLEQKKYIGAKPLFFFLGTYYPSRIDTLMKCYDKLVSMKFDVRFELFFNVEDKHYKDEVYRANIVYLDKVLPYTDYLQKANKSDVLLDFVISEHKGLSFRIFEGLYFKKKVVTTNSSVRDMDFYHENNYFVLENDNYAELISFLETPYVEIAPEISEKYSFSSWFRKIFEFDMS</sequence>
<evidence type="ECO:0008006" key="3">
    <source>
        <dbReference type="Google" id="ProtNLM"/>
    </source>
</evidence>
<protein>
    <recommendedName>
        <fullName evidence="3">Lipopolysaccharide biosynthesis protein</fullName>
    </recommendedName>
</protein>
<gene>
    <name evidence="1" type="primary">wbhW</name>
    <name evidence="1" type="ORF">GCM10017764_28550</name>
</gene>
<keyword evidence="2" id="KW-1185">Reference proteome</keyword>
<comment type="caution">
    <text evidence="1">The sequence shown here is derived from an EMBL/GenBank/DDBJ whole genome shotgun (WGS) entry which is preliminary data.</text>
</comment>
<evidence type="ECO:0000313" key="1">
    <source>
        <dbReference type="EMBL" id="GHE43555.1"/>
    </source>
</evidence>
<organism evidence="1 2">
    <name type="scientific">Sphingobacterium griseoflavum</name>
    <dbReference type="NCBI Taxonomy" id="1474952"/>
    <lineage>
        <taxon>Bacteria</taxon>
        <taxon>Pseudomonadati</taxon>
        <taxon>Bacteroidota</taxon>
        <taxon>Sphingobacteriia</taxon>
        <taxon>Sphingobacteriales</taxon>
        <taxon>Sphingobacteriaceae</taxon>
        <taxon>Sphingobacterium</taxon>
    </lineage>
</organism>